<dbReference type="Proteomes" id="UP001324380">
    <property type="component" value="Chromosome"/>
</dbReference>
<name>A0ABZ0TFZ4_9SPHI</name>
<evidence type="ECO:0000313" key="1">
    <source>
        <dbReference type="EMBL" id="WPU91872.1"/>
    </source>
</evidence>
<protein>
    <submittedName>
        <fullName evidence="1">Uncharacterized protein</fullName>
    </submittedName>
</protein>
<gene>
    <name evidence="1" type="ORF">SNE25_21380</name>
</gene>
<reference evidence="1 2" key="1">
    <citation type="submission" date="2023-11" db="EMBL/GenBank/DDBJ databases">
        <title>Analysis of the Genomes of Mucilaginibacter gossypii cycad 4 and M. sabulilitoris SNA2: microbes with the potential for plant growth promotion.</title>
        <authorList>
            <person name="Hirsch A.M."/>
            <person name="Humm E."/>
            <person name="Rubbi M."/>
            <person name="Del Vecchio G."/>
            <person name="Ha S.M."/>
            <person name="Pellegrini M."/>
            <person name="Gunsalus R.P."/>
        </authorList>
    </citation>
    <scope>NUCLEOTIDE SEQUENCE [LARGE SCALE GENOMIC DNA]</scope>
    <source>
        <strain evidence="1 2">SNA2</strain>
    </source>
</reference>
<organism evidence="1 2">
    <name type="scientific">Mucilaginibacter sabulilitoris</name>
    <dbReference type="NCBI Taxonomy" id="1173583"/>
    <lineage>
        <taxon>Bacteria</taxon>
        <taxon>Pseudomonadati</taxon>
        <taxon>Bacteroidota</taxon>
        <taxon>Sphingobacteriia</taxon>
        <taxon>Sphingobacteriales</taxon>
        <taxon>Sphingobacteriaceae</taxon>
        <taxon>Mucilaginibacter</taxon>
    </lineage>
</organism>
<evidence type="ECO:0000313" key="2">
    <source>
        <dbReference type="Proteomes" id="UP001324380"/>
    </source>
</evidence>
<dbReference type="EMBL" id="CP139558">
    <property type="protein sequence ID" value="WPU91872.1"/>
    <property type="molecule type" value="Genomic_DNA"/>
</dbReference>
<accession>A0ABZ0TFZ4</accession>
<dbReference type="RefSeq" id="WP_321561038.1">
    <property type="nucleotide sequence ID" value="NZ_CP139558.1"/>
</dbReference>
<sequence>MSILLLIATGFSIQSEAQVRNKDLEDWKKEGLLANFPGEGDTLQNSIRKVDVPLADFKTLFDECRREGKPDSRNKLRSQTESLPKLMDEVRKEIRNSRMYGVNPLVHGKPVPTSFLYFYLNAEIEAYLNSLELLEPEVRFLFSINNKADNTLNVFDDSNFLTPIILWHNASCCWFQGSGAWSGTFNWIAIRRTSLKKQRNCWTLLRVLTAESGIFKRSRGKQYYAYYAI</sequence>
<keyword evidence="2" id="KW-1185">Reference proteome</keyword>
<proteinExistence type="predicted"/>